<dbReference type="EMBL" id="BMGC01000019">
    <property type="protein sequence ID" value="GGB36855.1"/>
    <property type="molecule type" value="Genomic_DNA"/>
</dbReference>
<organism evidence="2 3">
    <name type="scientific">Gordonia jinhuaensis</name>
    <dbReference type="NCBI Taxonomy" id="1517702"/>
    <lineage>
        <taxon>Bacteria</taxon>
        <taxon>Bacillati</taxon>
        <taxon>Actinomycetota</taxon>
        <taxon>Actinomycetes</taxon>
        <taxon>Mycobacteriales</taxon>
        <taxon>Gordoniaceae</taxon>
        <taxon>Gordonia</taxon>
    </lineage>
</organism>
<protein>
    <submittedName>
        <fullName evidence="2">Uncharacterized protein</fullName>
    </submittedName>
</protein>
<evidence type="ECO:0000313" key="3">
    <source>
        <dbReference type="Proteomes" id="UP000621454"/>
    </source>
</evidence>
<reference evidence="2" key="2">
    <citation type="submission" date="2020-09" db="EMBL/GenBank/DDBJ databases">
        <authorList>
            <person name="Sun Q."/>
            <person name="Zhou Y."/>
        </authorList>
    </citation>
    <scope>NUCLEOTIDE SEQUENCE</scope>
    <source>
        <strain evidence="2">CGMCC 1.12827</strain>
    </source>
</reference>
<name>A0A916T9G9_9ACTN</name>
<proteinExistence type="predicted"/>
<evidence type="ECO:0000313" key="2">
    <source>
        <dbReference type="EMBL" id="GGB36855.1"/>
    </source>
</evidence>
<comment type="caution">
    <text evidence="2">The sequence shown here is derived from an EMBL/GenBank/DDBJ whole genome shotgun (WGS) entry which is preliminary data.</text>
</comment>
<dbReference type="Proteomes" id="UP000621454">
    <property type="component" value="Unassembled WGS sequence"/>
</dbReference>
<gene>
    <name evidence="2" type="ORF">GCM10011489_25910</name>
</gene>
<evidence type="ECO:0000256" key="1">
    <source>
        <dbReference type="SAM" id="MobiDB-lite"/>
    </source>
</evidence>
<keyword evidence="3" id="KW-1185">Reference proteome</keyword>
<reference evidence="2" key="1">
    <citation type="journal article" date="2014" name="Int. J. Syst. Evol. Microbiol.">
        <title>Complete genome sequence of Corynebacterium casei LMG S-19264T (=DSM 44701T), isolated from a smear-ripened cheese.</title>
        <authorList>
            <consortium name="US DOE Joint Genome Institute (JGI-PGF)"/>
            <person name="Walter F."/>
            <person name="Albersmeier A."/>
            <person name="Kalinowski J."/>
            <person name="Ruckert C."/>
        </authorList>
    </citation>
    <scope>NUCLEOTIDE SEQUENCE</scope>
    <source>
        <strain evidence="2">CGMCC 1.12827</strain>
    </source>
</reference>
<sequence>MHISGSEWKYGDNAPSTVAVTVDMSFVDVVFSGSSSDRDFDAVPEVPSADPVPPELEEHPPTSNATASTTPVTDVHDFAPTTVQHPT</sequence>
<accession>A0A916T9G9</accession>
<dbReference type="AlphaFoldDB" id="A0A916T9G9"/>
<feature type="compositionally biased region" description="Low complexity" evidence="1">
    <location>
        <begin position="61"/>
        <end position="73"/>
    </location>
</feature>
<feature type="region of interest" description="Disordered" evidence="1">
    <location>
        <begin position="36"/>
        <end position="87"/>
    </location>
</feature>